<evidence type="ECO:0000313" key="1">
    <source>
        <dbReference type="EMBL" id="SFV63239.1"/>
    </source>
</evidence>
<name>A0A1W1CBV8_9ZZZZ</name>
<accession>A0A1W1CBV8</accession>
<protein>
    <submittedName>
        <fullName evidence="1">Uncharacterized protein</fullName>
    </submittedName>
</protein>
<gene>
    <name evidence="1" type="ORF">MNB_SV-6-586</name>
</gene>
<sequence length="41" mass="4700">MVLFLHSLMGLLTTLTSPVYDIVVNMAKLKYILFKKLIFAI</sequence>
<dbReference type="AlphaFoldDB" id="A0A1W1CBV8"/>
<organism evidence="1">
    <name type="scientific">hydrothermal vent metagenome</name>
    <dbReference type="NCBI Taxonomy" id="652676"/>
    <lineage>
        <taxon>unclassified sequences</taxon>
        <taxon>metagenomes</taxon>
        <taxon>ecological metagenomes</taxon>
    </lineage>
</organism>
<dbReference type="EMBL" id="FPHC01000067">
    <property type="protein sequence ID" value="SFV63239.1"/>
    <property type="molecule type" value="Genomic_DNA"/>
</dbReference>
<proteinExistence type="predicted"/>
<reference evidence="1" key="1">
    <citation type="submission" date="2016-10" db="EMBL/GenBank/DDBJ databases">
        <authorList>
            <person name="de Groot N.N."/>
        </authorList>
    </citation>
    <scope>NUCLEOTIDE SEQUENCE</scope>
</reference>